<proteinExistence type="inferred from homology"/>
<feature type="domain" description="Glycoside hydrolase family 31 N-terminal" evidence="6">
    <location>
        <begin position="103"/>
        <end position="177"/>
    </location>
</feature>
<evidence type="ECO:0000256" key="2">
    <source>
        <dbReference type="ARBA" id="ARBA00022801"/>
    </source>
</evidence>
<feature type="domain" description="Glycoside hydrolase family 31 TIM barrel" evidence="5">
    <location>
        <begin position="218"/>
        <end position="548"/>
    </location>
</feature>
<dbReference type="PANTHER" id="PTHR22762">
    <property type="entry name" value="ALPHA-GLUCOSIDASE"/>
    <property type="match status" value="1"/>
</dbReference>
<dbReference type="GO" id="GO:0004553">
    <property type="term" value="F:hydrolase activity, hydrolyzing O-glycosyl compounds"/>
    <property type="evidence" value="ECO:0007669"/>
    <property type="project" value="InterPro"/>
</dbReference>
<sequence>MAFVRKMELWALMATVVWSCSPTVQGKMTEKEATLQDQLIVNDPGPSFLISATQAVFMPPMLKWQDWDYSPLWVKKPQPISKALPKDWQTRVHFDNSMGRSRALVRFPQGTDLYGQGEVFGDLQRNRTKIGIWNTDNFGYGTDGGKRLYQAHPWMMGVREDGTAFGIIADTTWRSTLEATDTEIIFDSEGPVFPIIVIEGKSPQSVLTQLSERIGTMALPPLWSLGYQQSRFSYETAEKGLNIAREFRRRKIPADVIWMDIDYMDGYRVFTIDKERFPDPMAYSKALHEMNFKGVWMIDPGVKADPGYFVFQSGNANDVWVKKPDMKTDFVGPVWPGDCKFPDFTREETRIWWAGLYKDFMQKNGVDGIWNDMNEPAVFNSPGHTMPVNNYHRGDAQLQPGPHVQYHNIYGMLMMSATLDGMQAAQPDKRPFLLSRANFLGGHRYGATWTGDNFSTEEHMKMSIPMTLNMGMSGQPFNGPDLGGFGNNASPELFEQWVSFGVFFPFTRAHACKGTNQKEPWAFGPGVEEVARTAIQRKYRLIPYYYTLFRQSSKNGQPIMKPTFFADPADRKLRDEQTTFLVGEDLLVIPTFAKNPDLPAGNWLPVTLLEGGKDANDRQATLKVRPGAIIPLGAEVQSTVEPMLETTTLIVNLDEHGKAQGELYQDAGDGYGYTTGDYNLTRYHAESTPDGVRISSRIVEGNRPTATRKLIVRLLTPQGEKTAETIPGQDIVVK</sequence>
<dbReference type="AlphaFoldDB" id="A0A1H6MMJ7"/>
<dbReference type="KEGG" id="agl:PYTT_2339"/>
<dbReference type="GO" id="GO:0030246">
    <property type="term" value="F:carbohydrate binding"/>
    <property type="evidence" value="ECO:0007669"/>
    <property type="project" value="InterPro"/>
</dbReference>
<keyword evidence="10" id="KW-1185">Reference proteome</keyword>
<dbReference type="Proteomes" id="UP000176204">
    <property type="component" value="Chromosome I"/>
</dbReference>
<evidence type="ECO:0000313" key="10">
    <source>
        <dbReference type="Proteomes" id="UP000176204"/>
    </source>
</evidence>
<evidence type="ECO:0000256" key="3">
    <source>
        <dbReference type="ARBA" id="ARBA00023295"/>
    </source>
</evidence>
<dbReference type="SUPFAM" id="SSF51445">
    <property type="entry name" value="(Trans)glycosidases"/>
    <property type="match status" value="1"/>
</dbReference>
<dbReference type="InterPro" id="IPR013780">
    <property type="entry name" value="Glyco_hydro_b"/>
</dbReference>
<evidence type="ECO:0000313" key="9">
    <source>
        <dbReference type="EMBL" id="SEH98877.1"/>
    </source>
</evidence>
<dbReference type="InterPro" id="IPR030458">
    <property type="entry name" value="Glyco_hydro_31_AS"/>
</dbReference>
<evidence type="ECO:0000259" key="7">
    <source>
        <dbReference type="Pfam" id="PF17137"/>
    </source>
</evidence>
<dbReference type="InterPro" id="IPR025887">
    <property type="entry name" value="Glyco_hydro_31_N_dom"/>
</dbReference>
<dbReference type="Pfam" id="PF17137">
    <property type="entry name" value="DUF5110"/>
    <property type="match status" value="1"/>
</dbReference>
<gene>
    <name evidence="9" type="ORF">PYTT_2339</name>
</gene>
<reference evidence="10" key="1">
    <citation type="submission" date="2016-09" db="EMBL/GenBank/DDBJ databases">
        <authorList>
            <person name="Koehorst J."/>
        </authorList>
    </citation>
    <scope>NUCLEOTIDE SEQUENCE [LARGE SCALE GENOMIC DNA]</scope>
</reference>
<dbReference type="SUPFAM" id="SSF51011">
    <property type="entry name" value="Glycosyl hydrolase domain"/>
    <property type="match status" value="1"/>
</dbReference>
<evidence type="ECO:0000259" key="6">
    <source>
        <dbReference type="Pfam" id="PF13802"/>
    </source>
</evidence>
<dbReference type="InterPro" id="IPR048395">
    <property type="entry name" value="Glyco_hydro_31_C"/>
</dbReference>
<evidence type="ECO:0000256" key="4">
    <source>
        <dbReference type="RuleBase" id="RU361185"/>
    </source>
</evidence>
<dbReference type="CDD" id="cd14752">
    <property type="entry name" value="GH31_N"/>
    <property type="match status" value="1"/>
</dbReference>
<dbReference type="SUPFAM" id="SSF74650">
    <property type="entry name" value="Galactose mutarotase-like"/>
    <property type="match status" value="1"/>
</dbReference>
<protein>
    <submittedName>
        <fullName evidence="9">Glycosyl hydrolases family 31</fullName>
    </submittedName>
</protein>
<feature type="domain" description="Glycosyl hydrolase family 31 C-terminal" evidence="8">
    <location>
        <begin position="556"/>
        <end position="630"/>
    </location>
</feature>
<keyword evidence="2 4" id="KW-0378">Hydrolase</keyword>
<evidence type="ECO:0000256" key="1">
    <source>
        <dbReference type="ARBA" id="ARBA00007806"/>
    </source>
</evidence>
<comment type="similarity">
    <text evidence="1 4">Belongs to the glycosyl hydrolase 31 family.</text>
</comment>
<dbReference type="CDD" id="cd06604">
    <property type="entry name" value="GH31_glucosidase_II_MalA"/>
    <property type="match status" value="1"/>
</dbReference>
<organism evidence="9 10">
    <name type="scientific">Akkermansia glycaniphila</name>
    <dbReference type="NCBI Taxonomy" id="1679444"/>
    <lineage>
        <taxon>Bacteria</taxon>
        <taxon>Pseudomonadati</taxon>
        <taxon>Verrucomicrobiota</taxon>
        <taxon>Verrucomicrobiia</taxon>
        <taxon>Verrucomicrobiales</taxon>
        <taxon>Akkermansiaceae</taxon>
        <taxon>Akkermansia</taxon>
    </lineage>
</organism>
<dbReference type="Gene3D" id="3.20.20.80">
    <property type="entry name" value="Glycosidases"/>
    <property type="match status" value="1"/>
</dbReference>
<feature type="domain" description="DUF5110" evidence="7">
    <location>
        <begin position="649"/>
        <end position="716"/>
    </location>
</feature>
<dbReference type="InterPro" id="IPR000322">
    <property type="entry name" value="Glyco_hydro_31_TIM"/>
</dbReference>
<dbReference type="InterPro" id="IPR017853">
    <property type="entry name" value="GH"/>
</dbReference>
<dbReference type="Pfam" id="PF21365">
    <property type="entry name" value="Glyco_hydro_31_3rd"/>
    <property type="match status" value="1"/>
</dbReference>
<dbReference type="InterPro" id="IPR033403">
    <property type="entry name" value="DUF5110"/>
</dbReference>
<dbReference type="PROSITE" id="PS00129">
    <property type="entry name" value="GLYCOSYL_HYDROL_F31_1"/>
    <property type="match status" value="1"/>
</dbReference>
<keyword evidence="3 4" id="KW-0326">Glycosidase</keyword>
<evidence type="ECO:0000259" key="8">
    <source>
        <dbReference type="Pfam" id="PF21365"/>
    </source>
</evidence>
<accession>A0A1H6MMJ7</accession>
<name>A0A1H6MMJ7_9BACT</name>
<dbReference type="Pfam" id="PF01055">
    <property type="entry name" value="Glyco_hydro_31_2nd"/>
    <property type="match status" value="1"/>
</dbReference>
<dbReference type="Gene3D" id="2.60.40.1180">
    <property type="entry name" value="Golgi alpha-mannosidase II"/>
    <property type="match status" value="2"/>
</dbReference>
<dbReference type="OrthoDB" id="176168at2"/>
<dbReference type="Gene3D" id="2.60.40.1760">
    <property type="entry name" value="glycosyl hydrolase (family 31)"/>
    <property type="match status" value="1"/>
</dbReference>
<dbReference type="EMBL" id="LT629973">
    <property type="protein sequence ID" value="SEH98877.1"/>
    <property type="molecule type" value="Genomic_DNA"/>
</dbReference>
<evidence type="ECO:0000259" key="5">
    <source>
        <dbReference type="Pfam" id="PF01055"/>
    </source>
</evidence>
<dbReference type="STRING" id="1679444.PYTT_2339"/>
<dbReference type="GO" id="GO:0005975">
    <property type="term" value="P:carbohydrate metabolic process"/>
    <property type="evidence" value="ECO:0007669"/>
    <property type="project" value="InterPro"/>
</dbReference>
<dbReference type="Pfam" id="PF13802">
    <property type="entry name" value="Gal_mutarotas_2"/>
    <property type="match status" value="1"/>
</dbReference>
<dbReference type="PANTHER" id="PTHR22762:SF120">
    <property type="entry name" value="HETEROGLYCAN GLUCOSIDASE 1"/>
    <property type="match status" value="1"/>
</dbReference>
<dbReference type="InterPro" id="IPR011013">
    <property type="entry name" value="Gal_mutarotase_sf_dom"/>
</dbReference>